<name>A0A1X0S774_RHIZD</name>
<evidence type="ECO:0000313" key="2">
    <source>
        <dbReference type="Proteomes" id="UP000242381"/>
    </source>
</evidence>
<protein>
    <submittedName>
        <fullName evidence="1">Uncharacterized protein</fullName>
    </submittedName>
</protein>
<dbReference type="AlphaFoldDB" id="A0A1X0S774"/>
<organism evidence="1 2">
    <name type="scientific">Rhizopus microsporus</name>
    <dbReference type="NCBI Taxonomy" id="58291"/>
    <lineage>
        <taxon>Eukaryota</taxon>
        <taxon>Fungi</taxon>
        <taxon>Fungi incertae sedis</taxon>
        <taxon>Mucoromycota</taxon>
        <taxon>Mucoromycotina</taxon>
        <taxon>Mucoromycetes</taxon>
        <taxon>Mucorales</taxon>
        <taxon>Mucorineae</taxon>
        <taxon>Rhizopodaceae</taxon>
        <taxon>Rhizopus</taxon>
    </lineage>
</organism>
<gene>
    <name evidence="1" type="ORF">BCV71DRAFT_281354</name>
</gene>
<proteinExistence type="predicted"/>
<dbReference type="EMBL" id="KV921298">
    <property type="protein sequence ID" value="ORE20160.1"/>
    <property type="molecule type" value="Genomic_DNA"/>
</dbReference>
<reference evidence="1 2" key="1">
    <citation type="journal article" date="2016" name="Proc. Natl. Acad. Sci. U.S.A.">
        <title>Lipid metabolic changes in an early divergent fungus govern the establishment of a mutualistic symbiosis with endobacteria.</title>
        <authorList>
            <person name="Lastovetsky O.A."/>
            <person name="Gaspar M.L."/>
            <person name="Mondo S.J."/>
            <person name="LaButti K.M."/>
            <person name="Sandor L."/>
            <person name="Grigoriev I.V."/>
            <person name="Henry S.A."/>
            <person name="Pawlowska T.E."/>
        </authorList>
    </citation>
    <scope>NUCLEOTIDE SEQUENCE [LARGE SCALE GENOMIC DNA]</scope>
    <source>
        <strain evidence="1 2">ATCC 11559</strain>
    </source>
</reference>
<dbReference type="Proteomes" id="UP000242381">
    <property type="component" value="Unassembled WGS sequence"/>
</dbReference>
<accession>A0A1X0S774</accession>
<sequence length="128" mass="14738">VCAAAANDHSTSDFGCRIDVLVHNSCYGIRNEYYCIEFKRQDATMGLLTRQQSKFIRINGAILNDLIAKANADDIYLIYMELWGVDGYITGLKHFENVNLVDQISPIYLPVYLIELEDFRVTIKYLYQ</sequence>
<evidence type="ECO:0000313" key="1">
    <source>
        <dbReference type="EMBL" id="ORE20160.1"/>
    </source>
</evidence>
<feature type="non-terminal residue" evidence="1">
    <location>
        <position position="1"/>
    </location>
</feature>